<dbReference type="Pfam" id="PF00580">
    <property type="entry name" value="UvrD-helicase"/>
    <property type="match status" value="1"/>
</dbReference>
<evidence type="ECO:0000313" key="14">
    <source>
        <dbReference type="Proteomes" id="UP001164803"/>
    </source>
</evidence>
<dbReference type="PANTHER" id="PTHR11070:SF2">
    <property type="entry name" value="ATP-DEPENDENT DNA HELICASE SRS2"/>
    <property type="match status" value="1"/>
</dbReference>
<keyword evidence="7" id="KW-0413">Isomerase</keyword>
<evidence type="ECO:0000256" key="10">
    <source>
        <dbReference type="ARBA" id="ARBA00048988"/>
    </source>
</evidence>
<evidence type="ECO:0000256" key="4">
    <source>
        <dbReference type="ARBA" id="ARBA00022806"/>
    </source>
</evidence>
<protein>
    <recommendedName>
        <fullName evidence="9">DNA 3'-5' helicase</fullName>
        <ecNumber evidence="9">5.6.2.4</ecNumber>
    </recommendedName>
</protein>
<organism evidence="13 14">
    <name type="scientific">Alicyclobacillus dauci</name>
    <dbReference type="NCBI Taxonomy" id="1475485"/>
    <lineage>
        <taxon>Bacteria</taxon>
        <taxon>Bacillati</taxon>
        <taxon>Bacillota</taxon>
        <taxon>Bacilli</taxon>
        <taxon>Bacillales</taxon>
        <taxon>Alicyclobacillaceae</taxon>
        <taxon>Alicyclobacillus</taxon>
    </lineage>
</organism>
<name>A0ABY6YX99_9BACL</name>
<dbReference type="PROSITE" id="PS51198">
    <property type="entry name" value="UVRD_HELICASE_ATP_BIND"/>
    <property type="match status" value="1"/>
</dbReference>
<dbReference type="EMBL" id="CP104064">
    <property type="protein sequence ID" value="WAH35080.1"/>
    <property type="molecule type" value="Genomic_DNA"/>
</dbReference>
<feature type="domain" description="UvrD-like helicase ATP-binding" evidence="12">
    <location>
        <begin position="1"/>
        <end position="166"/>
    </location>
</feature>
<dbReference type="InterPro" id="IPR027417">
    <property type="entry name" value="P-loop_NTPase"/>
</dbReference>
<evidence type="ECO:0000256" key="7">
    <source>
        <dbReference type="ARBA" id="ARBA00023235"/>
    </source>
</evidence>
<dbReference type="Proteomes" id="UP001164803">
    <property type="component" value="Chromosome"/>
</dbReference>
<comment type="similarity">
    <text evidence="1">Belongs to the helicase family. UvrD subfamily.</text>
</comment>
<dbReference type="InterPro" id="IPR014017">
    <property type="entry name" value="DNA_helicase_UvrD-like_C"/>
</dbReference>
<accession>A0ABY6YX99</accession>
<keyword evidence="2 11" id="KW-0547">Nucleotide-binding</keyword>
<dbReference type="InterPro" id="IPR000212">
    <property type="entry name" value="DNA_helicase_UvrD/REP"/>
</dbReference>
<evidence type="ECO:0000256" key="6">
    <source>
        <dbReference type="ARBA" id="ARBA00023125"/>
    </source>
</evidence>
<comment type="caution">
    <text evidence="11">Lacks conserved residue(s) required for the propagation of feature annotation.</text>
</comment>
<evidence type="ECO:0000256" key="3">
    <source>
        <dbReference type="ARBA" id="ARBA00022801"/>
    </source>
</evidence>
<dbReference type="EC" id="5.6.2.4" evidence="9"/>
<dbReference type="RefSeq" id="WP_268041941.1">
    <property type="nucleotide sequence ID" value="NZ_CP104064.1"/>
</dbReference>
<proteinExistence type="inferred from homology"/>
<comment type="catalytic activity">
    <reaction evidence="10">
        <text>ATP + H2O = ADP + phosphate + H(+)</text>
        <dbReference type="Rhea" id="RHEA:13065"/>
        <dbReference type="ChEBI" id="CHEBI:15377"/>
        <dbReference type="ChEBI" id="CHEBI:15378"/>
        <dbReference type="ChEBI" id="CHEBI:30616"/>
        <dbReference type="ChEBI" id="CHEBI:43474"/>
        <dbReference type="ChEBI" id="CHEBI:456216"/>
        <dbReference type="EC" id="5.6.2.4"/>
    </reaction>
</comment>
<evidence type="ECO:0000256" key="8">
    <source>
        <dbReference type="ARBA" id="ARBA00034617"/>
    </source>
</evidence>
<dbReference type="InterPro" id="IPR013986">
    <property type="entry name" value="DExx_box_DNA_helicase_dom_sf"/>
</dbReference>
<reference evidence="13" key="1">
    <citation type="submission" date="2022-08" db="EMBL/GenBank/DDBJ databases">
        <title>Alicyclobacillus dauci DSM2870, complete genome.</title>
        <authorList>
            <person name="Wang Q."/>
            <person name="Cai R."/>
            <person name="Wang Z."/>
        </authorList>
    </citation>
    <scope>NUCLEOTIDE SEQUENCE</scope>
    <source>
        <strain evidence="13">DSM 28700</strain>
    </source>
</reference>
<dbReference type="InterPro" id="IPR014016">
    <property type="entry name" value="UvrD-like_ATP-bd"/>
</dbReference>
<dbReference type="GO" id="GO:0004386">
    <property type="term" value="F:helicase activity"/>
    <property type="evidence" value="ECO:0007669"/>
    <property type="project" value="UniProtKB-KW"/>
</dbReference>
<evidence type="ECO:0000256" key="11">
    <source>
        <dbReference type="PROSITE-ProRule" id="PRU00560"/>
    </source>
</evidence>
<evidence type="ECO:0000259" key="12">
    <source>
        <dbReference type="PROSITE" id="PS51198"/>
    </source>
</evidence>
<keyword evidence="14" id="KW-1185">Reference proteome</keyword>
<dbReference type="Gene3D" id="3.40.50.300">
    <property type="entry name" value="P-loop containing nucleotide triphosphate hydrolases"/>
    <property type="match status" value="2"/>
</dbReference>
<evidence type="ECO:0000256" key="2">
    <source>
        <dbReference type="ARBA" id="ARBA00022741"/>
    </source>
</evidence>
<dbReference type="SUPFAM" id="SSF52540">
    <property type="entry name" value="P-loop containing nucleoside triphosphate hydrolases"/>
    <property type="match status" value="1"/>
</dbReference>
<dbReference type="PANTHER" id="PTHR11070">
    <property type="entry name" value="UVRD / RECB / PCRA DNA HELICASE FAMILY MEMBER"/>
    <property type="match status" value="1"/>
</dbReference>
<gene>
    <name evidence="13" type="ORF">NZD86_12150</name>
</gene>
<keyword evidence="6" id="KW-0238">DNA-binding</keyword>
<evidence type="ECO:0000256" key="1">
    <source>
        <dbReference type="ARBA" id="ARBA00009922"/>
    </source>
</evidence>
<dbReference type="Gene3D" id="1.10.10.160">
    <property type="match status" value="1"/>
</dbReference>
<sequence length="362" mass="41856">MNGTEQFKLMGEAIATVYGSLHRITHREIVEHLTTYSRTIGNGHGPPTRRLRRVYQLYEKLKVKLHRWDYDDILLSALEVIKRAQVLPYFDGLEYLLVDEFQDTNDVQWGIVNALHRRFDLPVFVVGDDDQSIYGFRGASPKYLQQGTATFSNAKQYLLTFNFRSDRKIVSHADTFIRHLNDRIEKPLQATSNAAGFVQAYGVTNTLVQTTVVSDILQGIIENSSASVSVAVLARNRRQLYEAWRRYRERVQSGGSPTNRVDVEFRTFHDSKGKEWDVVILLHLSVTHDRDFMSGTDSERRNEERRLFYVAMTRAKFALILFVPFERDGVRTAPLAFLQEANIKITAWDAKDVHRIRETLDR</sequence>
<comment type="catalytic activity">
    <reaction evidence="8">
        <text>Couples ATP hydrolysis with the unwinding of duplex DNA by translocating in the 3'-5' direction.</text>
        <dbReference type="EC" id="5.6.2.4"/>
    </reaction>
</comment>
<keyword evidence="3 11" id="KW-0378">Hydrolase</keyword>
<dbReference type="Pfam" id="PF13361">
    <property type="entry name" value="UvrD_C"/>
    <property type="match status" value="1"/>
</dbReference>
<evidence type="ECO:0000313" key="13">
    <source>
        <dbReference type="EMBL" id="WAH35080.1"/>
    </source>
</evidence>
<evidence type="ECO:0000256" key="9">
    <source>
        <dbReference type="ARBA" id="ARBA00034808"/>
    </source>
</evidence>
<keyword evidence="4 11" id="KW-0347">Helicase</keyword>
<keyword evidence="5 11" id="KW-0067">ATP-binding</keyword>
<evidence type="ECO:0000256" key="5">
    <source>
        <dbReference type="ARBA" id="ARBA00022840"/>
    </source>
</evidence>